<sequence>MDRIFKEQIGYEMEVYVDDMVVKSRNKNWHCEALADMFAVLGKHKLKLNLEKCSFGAEAEKFLVMLTRRRIEANLKKCEAVINIQSPKNVKTWIEECEVAFQKLKIMLATPSILTKTVEGVWEGTKVDLPYRQSPLGSGYMLQEDRKATLALIITARRLRPYFQSNQIIVIT</sequence>
<dbReference type="InterPro" id="IPR000477">
    <property type="entry name" value="RT_dom"/>
</dbReference>
<evidence type="ECO:0000259" key="1">
    <source>
        <dbReference type="Pfam" id="PF00078"/>
    </source>
</evidence>
<dbReference type="InterPro" id="IPR053134">
    <property type="entry name" value="RNA-dir_DNA_polymerase"/>
</dbReference>
<evidence type="ECO:0000313" key="2">
    <source>
        <dbReference type="EMBL" id="RDX87271.1"/>
    </source>
</evidence>
<feature type="domain" description="Reverse transcriptase" evidence="1">
    <location>
        <begin position="1"/>
        <end position="63"/>
    </location>
</feature>
<protein>
    <submittedName>
        <fullName evidence="2">Retrovirus-related Pol polyprotein from transposon opus</fullName>
    </submittedName>
</protein>
<gene>
    <name evidence="2" type="primary">pol</name>
    <name evidence="2" type="ORF">CR513_31289</name>
</gene>
<dbReference type="InterPro" id="IPR043502">
    <property type="entry name" value="DNA/RNA_pol_sf"/>
</dbReference>
<dbReference type="InterPro" id="IPR043128">
    <property type="entry name" value="Rev_trsase/Diguanyl_cyclase"/>
</dbReference>
<dbReference type="SUPFAM" id="SSF56672">
    <property type="entry name" value="DNA/RNA polymerases"/>
    <property type="match status" value="1"/>
</dbReference>
<proteinExistence type="predicted"/>
<dbReference type="Gene3D" id="3.30.70.270">
    <property type="match status" value="1"/>
</dbReference>
<name>A0A371G9S1_MUCPR</name>
<keyword evidence="3" id="KW-1185">Reference proteome</keyword>
<organism evidence="2 3">
    <name type="scientific">Mucuna pruriens</name>
    <name type="common">Velvet bean</name>
    <name type="synonym">Dolichos pruriens</name>
    <dbReference type="NCBI Taxonomy" id="157652"/>
    <lineage>
        <taxon>Eukaryota</taxon>
        <taxon>Viridiplantae</taxon>
        <taxon>Streptophyta</taxon>
        <taxon>Embryophyta</taxon>
        <taxon>Tracheophyta</taxon>
        <taxon>Spermatophyta</taxon>
        <taxon>Magnoliopsida</taxon>
        <taxon>eudicotyledons</taxon>
        <taxon>Gunneridae</taxon>
        <taxon>Pentapetalae</taxon>
        <taxon>rosids</taxon>
        <taxon>fabids</taxon>
        <taxon>Fabales</taxon>
        <taxon>Fabaceae</taxon>
        <taxon>Papilionoideae</taxon>
        <taxon>50 kb inversion clade</taxon>
        <taxon>NPAAA clade</taxon>
        <taxon>indigoferoid/millettioid clade</taxon>
        <taxon>Phaseoleae</taxon>
        <taxon>Mucuna</taxon>
    </lineage>
</organism>
<dbReference type="PANTHER" id="PTHR24559">
    <property type="entry name" value="TRANSPOSON TY3-I GAG-POL POLYPROTEIN"/>
    <property type="match status" value="1"/>
</dbReference>
<dbReference type="Pfam" id="PF00078">
    <property type="entry name" value="RVT_1"/>
    <property type="match status" value="1"/>
</dbReference>
<comment type="caution">
    <text evidence="2">The sequence shown here is derived from an EMBL/GenBank/DDBJ whole genome shotgun (WGS) entry which is preliminary data.</text>
</comment>
<dbReference type="AlphaFoldDB" id="A0A371G9S1"/>
<dbReference type="Proteomes" id="UP000257109">
    <property type="component" value="Unassembled WGS sequence"/>
</dbReference>
<feature type="non-terminal residue" evidence="2">
    <location>
        <position position="1"/>
    </location>
</feature>
<reference evidence="2" key="1">
    <citation type="submission" date="2018-05" db="EMBL/GenBank/DDBJ databases">
        <title>Draft genome of Mucuna pruriens seed.</title>
        <authorList>
            <person name="Nnadi N.E."/>
            <person name="Vos R."/>
            <person name="Hasami M.H."/>
            <person name="Devisetty U.K."/>
            <person name="Aguiy J.C."/>
        </authorList>
    </citation>
    <scope>NUCLEOTIDE SEQUENCE [LARGE SCALE GENOMIC DNA]</scope>
    <source>
        <strain evidence="2">JCA_2017</strain>
    </source>
</reference>
<dbReference type="EMBL" id="QJKJ01006275">
    <property type="protein sequence ID" value="RDX87271.1"/>
    <property type="molecule type" value="Genomic_DNA"/>
</dbReference>
<evidence type="ECO:0000313" key="3">
    <source>
        <dbReference type="Proteomes" id="UP000257109"/>
    </source>
</evidence>
<dbReference type="OrthoDB" id="101614at2759"/>
<dbReference type="PANTHER" id="PTHR24559:SF444">
    <property type="entry name" value="REVERSE TRANSCRIPTASE DOMAIN-CONTAINING PROTEIN"/>
    <property type="match status" value="1"/>
</dbReference>
<accession>A0A371G9S1</accession>
<dbReference type="STRING" id="157652.A0A371G9S1"/>